<dbReference type="PANTHER" id="PTHR43611:SF3">
    <property type="entry name" value="FLAVIN MONONUCLEOTIDE HYDROLASE 1, CHLOROPLATIC"/>
    <property type="match status" value="1"/>
</dbReference>
<dbReference type="OrthoDB" id="9797415at2"/>
<dbReference type="InterPro" id="IPR006439">
    <property type="entry name" value="HAD-SF_hydro_IA"/>
</dbReference>
<dbReference type="Gene3D" id="3.40.50.1000">
    <property type="entry name" value="HAD superfamily/HAD-like"/>
    <property type="match status" value="1"/>
</dbReference>
<dbReference type="GO" id="GO:0016787">
    <property type="term" value="F:hydrolase activity"/>
    <property type="evidence" value="ECO:0007669"/>
    <property type="project" value="UniProtKB-KW"/>
</dbReference>
<keyword evidence="2" id="KW-1185">Reference proteome</keyword>
<gene>
    <name evidence="1" type="ORF">FPZ12_015055</name>
</gene>
<dbReference type="PANTHER" id="PTHR43611">
    <property type="entry name" value="ALPHA-D-GLUCOSE 1-PHOSPHATE PHOSPHATASE"/>
    <property type="match status" value="1"/>
</dbReference>
<dbReference type="Proteomes" id="UP000319769">
    <property type="component" value="Unassembled WGS sequence"/>
</dbReference>
<dbReference type="AlphaFoldDB" id="A0A5N0V7P6"/>
<dbReference type="RefSeq" id="WP_144747134.1">
    <property type="nucleotide sequence ID" value="NZ_VMNW02000018.1"/>
</dbReference>
<protein>
    <submittedName>
        <fullName evidence="1">HAD-IA family hydrolase</fullName>
    </submittedName>
</protein>
<dbReference type="Pfam" id="PF00702">
    <property type="entry name" value="Hydrolase"/>
    <property type="match status" value="1"/>
</dbReference>
<dbReference type="NCBIfam" id="TIGR01509">
    <property type="entry name" value="HAD-SF-IA-v3"/>
    <property type="match status" value="1"/>
</dbReference>
<sequence>MTNWVVFDYGEVICGRNEELPALATTLGVELARFEPEYWGRRDVYDRGATDLEYWSAIGAALGVSVDQSTSDRLTEIDIAGWSNVRPESRELLAALDDAGAALALLSNAPSSFARYAEKQAWAEHFRVRVFSGDVGVAKPDAKIFELLLARLGAEAGECLFFDDRQSNVDGARAVGLHAHRWLGVEAAQALL</sequence>
<dbReference type="PRINTS" id="PR00413">
    <property type="entry name" value="HADHALOGNASE"/>
</dbReference>
<dbReference type="EMBL" id="VMNW02000018">
    <property type="protein sequence ID" value="KAA9161080.1"/>
    <property type="molecule type" value="Genomic_DNA"/>
</dbReference>
<accession>A0A5N0V7P6</accession>
<organism evidence="1 2">
    <name type="scientific">Amycolatopsis acidicola</name>
    <dbReference type="NCBI Taxonomy" id="2596893"/>
    <lineage>
        <taxon>Bacteria</taxon>
        <taxon>Bacillati</taxon>
        <taxon>Actinomycetota</taxon>
        <taxon>Actinomycetes</taxon>
        <taxon>Pseudonocardiales</taxon>
        <taxon>Pseudonocardiaceae</taxon>
        <taxon>Amycolatopsis</taxon>
    </lineage>
</organism>
<reference evidence="1" key="1">
    <citation type="submission" date="2019-09" db="EMBL/GenBank/DDBJ databases">
        <authorList>
            <person name="Teo W.F.A."/>
            <person name="Duangmal K."/>
        </authorList>
    </citation>
    <scope>NUCLEOTIDE SEQUENCE [LARGE SCALE GENOMIC DNA]</scope>
    <source>
        <strain evidence="1">K81G1</strain>
    </source>
</reference>
<evidence type="ECO:0000313" key="1">
    <source>
        <dbReference type="EMBL" id="KAA9161080.1"/>
    </source>
</evidence>
<dbReference type="InterPro" id="IPR036412">
    <property type="entry name" value="HAD-like_sf"/>
</dbReference>
<evidence type="ECO:0000313" key="2">
    <source>
        <dbReference type="Proteomes" id="UP000319769"/>
    </source>
</evidence>
<dbReference type="SUPFAM" id="SSF56784">
    <property type="entry name" value="HAD-like"/>
    <property type="match status" value="1"/>
</dbReference>
<name>A0A5N0V7P6_9PSEU</name>
<dbReference type="InterPro" id="IPR023214">
    <property type="entry name" value="HAD_sf"/>
</dbReference>
<comment type="caution">
    <text evidence="1">The sequence shown here is derived from an EMBL/GenBank/DDBJ whole genome shotgun (WGS) entry which is preliminary data.</text>
</comment>
<proteinExistence type="predicted"/>
<keyword evidence="1" id="KW-0378">Hydrolase</keyword>